<feature type="compositionally biased region" description="Acidic residues" evidence="1">
    <location>
        <begin position="691"/>
        <end position="708"/>
    </location>
</feature>
<dbReference type="GO" id="GO:0003723">
    <property type="term" value="F:RNA binding"/>
    <property type="evidence" value="ECO:0007669"/>
    <property type="project" value="TreeGrafter"/>
</dbReference>
<evidence type="ECO:0000313" key="4">
    <source>
        <dbReference type="Proteomes" id="UP000053424"/>
    </source>
</evidence>
<dbReference type="EMBL" id="KN831773">
    <property type="protein sequence ID" value="KIM44428.1"/>
    <property type="molecule type" value="Genomic_DNA"/>
</dbReference>
<protein>
    <recommendedName>
        <fullName evidence="2">G-patch domain-containing protein</fullName>
    </recommendedName>
</protein>
<evidence type="ECO:0000256" key="1">
    <source>
        <dbReference type="SAM" id="MobiDB-lite"/>
    </source>
</evidence>
<feature type="compositionally biased region" description="Basic and acidic residues" evidence="1">
    <location>
        <begin position="92"/>
        <end position="105"/>
    </location>
</feature>
<dbReference type="OrthoDB" id="20507at2759"/>
<dbReference type="InterPro" id="IPR011666">
    <property type="entry name" value="DUF1604"/>
</dbReference>
<dbReference type="PANTHER" id="PTHR13384">
    <property type="entry name" value="G PATCH DOMAIN-CONTAINING PROTEIN 1"/>
    <property type="match status" value="1"/>
</dbReference>
<keyword evidence="4" id="KW-1185">Reference proteome</keyword>
<feature type="compositionally biased region" description="Basic and acidic residues" evidence="1">
    <location>
        <begin position="748"/>
        <end position="762"/>
    </location>
</feature>
<dbReference type="STRING" id="686832.A0A0C2Y3J1"/>
<name>A0A0C2Y3J1_HEBCY</name>
<evidence type="ECO:0000313" key="3">
    <source>
        <dbReference type="EMBL" id="KIM44428.1"/>
    </source>
</evidence>
<accession>A0A0C2Y3J1</accession>
<evidence type="ECO:0000259" key="2">
    <source>
        <dbReference type="PROSITE" id="PS50174"/>
    </source>
</evidence>
<feature type="region of interest" description="Disordered" evidence="1">
    <location>
        <begin position="550"/>
        <end position="837"/>
    </location>
</feature>
<reference evidence="4" key="2">
    <citation type="submission" date="2015-01" db="EMBL/GenBank/DDBJ databases">
        <title>Evolutionary Origins and Diversification of the Mycorrhizal Mutualists.</title>
        <authorList>
            <consortium name="DOE Joint Genome Institute"/>
            <consortium name="Mycorrhizal Genomics Consortium"/>
            <person name="Kohler A."/>
            <person name="Kuo A."/>
            <person name="Nagy L.G."/>
            <person name="Floudas D."/>
            <person name="Copeland A."/>
            <person name="Barry K.W."/>
            <person name="Cichocki N."/>
            <person name="Veneault-Fourrey C."/>
            <person name="LaButti K."/>
            <person name="Lindquist E.A."/>
            <person name="Lipzen A."/>
            <person name="Lundell T."/>
            <person name="Morin E."/>
            <person name="Murat C."/>
            <person name="Riley R."/>
            <person name="Ohm R."/>
            <person name="Sun H."/>
            <person name="Tunlid A."/>
            <person name="Henrissat B."/>
            <person name="Grigoriev I.V."/>
            <person name="Hibbett D.S."/>
            <person name="Martin F."/>
        </authorList>
    </citation>
    <scope>NUCLEOTIDE SEQUENCE [LARGE SCALE GENOMIC DNA]</scope>
    <source>
        <strain evidence="4">h7</strain>
    </source>
</reference>
<dbReference type="HOGENOM" id="CLU_008613_3_1_1"/>
<feature type="region of interest" description="Disordered" evidence="1">
    <location>
        <begin position="379"/>
        <end position="426"/>
    </location>
</feature>
<feature type="compositionally biased region" description="Basic and acidic residues" evidence="1">
    <location>
        <begin position="560"/>
        <end position="576"/>
    </location>
</feature>
<dbReference type="Pfam" id="PF01585">
    <property type="entry name" value="G-patch"/>
    <property type="match status" value="1"/>
</dbReference>
<feature type="compositionally biased region" description="Basic residues" evidence="1">
    <location>
        <begin position="763"/>
        <end position="774"/>
    </location>
</feature>
<dbReference type="GO" id="GO:0006397">
    <property type="term" value="P:mRNA processing"/>
    <property type="evidence" value="ECO:0007669"/>
    <property type="project" value="InterPro"/>
</dbReference>
<dbReference type="GO" id="GO:0005634">
    <property type="term" value="C:nucleus"/>
    <property type="evidence" value="ECO:0007669"/>
    <property type="project" value="TreeGrafter"/>
</dbReference>
<feature type="region of interest" description="Disordered" evidence="1">
    <location>
        <begin position="90"/>
        <end position="111"/>
    </location>
</feature>
<gene>
    <name evidence="3" type="ORF">M413DRAFT_17538</name>
</gene>
<sequence>MTSRLKRKLGDLGVDTTSRKANENFCLIGTPLPPLEKSKDTGEFVPLWKQEVRDEKGRRRLHGAFTGGFSAGYFNSVGSKEGWAPQTFVSSRGDRAKKQAARPEDFMDEEDLQDLKDSRKLVDETEEMDFLGGTQAELRGNADEDNDKDPITRTLEASLLPAPKDSIGARILKKMGWRLGQGIGPRITLKQRKEQDAQAYEASTGAKYSGSTLNIPEDDEEATKHTYAPRDTPVLAVKRKVDSHGLGYVPGLSLSESLGNNAAGESKGPKLAGGFGLGALNDADEDDLDVYDSVQQHSRRRLAYDHLSGEGDDTIVIGGRSDKKKASIPSSSSTVQHFRDGRPVVAGFVLSDEPVAEDRWFPLPDISTGWKPDPQRVWAKNKENTQPPPPPAVAQSHAQWKRSKISAGQRGELLGETPLTGAPRSVFDYMSQKDKERIQKITTGLKSSGFPEAGPRPSVPLPSFSAKLEPHVAQAALRGFQPFTSDPAKQARYNMYLQSQADAAGSFPPLHPMPGQPRDEFNKELEDYAKAASLFKPISGAMAGRFTSAAGLHTPTEEDIAAKEAQDRKEAEDKISPKAHAAKMGMYGPLTREKKPWQPARLLCKRFGVKDPNPEPEIVSEAATTATPSFTHSEQQEPSGSGSAADTTPMQPRDGPRDLANVGLGEDETQGQDTLTYERPSMDIFKAIFASDDEESDNEEREPEEDNEPTPLPTADRRNSSTGFTPATVIFDDTPVDINTFKPTFIPREGKSKKTKEESKEKKKEKKDKKKKEKKSVLVSFEVDEDREESAELKQPKDRPKKKQRKEKLSVAGDQDQAIWVAPESPPSGLPPPLPAQNVVLSAEPSLKGRKRAIDFM</sequence>
<dbReference type="AlphaFoldDB" id="A0A0C2Y3J1"/>
<feature type="region of interest" description="Disordered" evidence="1">
    <location>
        <begin position="443"/>
        <end position="464"/>
    </location>
</feature>
<dbReference type="Pfam" id="PF26093">
    <property type="entry name" value="HTH_TGH"/>
    <property type="match status" value="1"/>
</dbReference>
<organism evidence="3 4">
    <name type="scientific">Hebeloma cylindrosporum</name>
    <dbReference type="NCBI Taxonomy" id="76867"/>
    <lineage>
        <taxon>Eukaryota</taxon>
        <taxon>Fungi</taxon>
        <taxon>Dikarya</taxon>
        <taxon>Basidiomycota</taxon>
        <taxon>Agaricomycotina</taxon>
        <taxon>Agaricomycetes</taxon>
        <taxon>Agaricomycetidae</taxon>
        <taxon>Agaricales</taxon>
        <taxon>Agaricineae</taxon>
        <taxon>Hymenogastraceae</taxon>
        <taxon>Hebeloma</taxon>
    </lineage>
</organism>
<dbReference type="PANTHER" id="PTHR13384:SF19">
    <property type="entry name" value="G PATCH DOMAIN-CONTAINING PROTEIN 1"/>
    <property type="match status" value="1"/>
</dbReference>
<feature type="compositionally biased region" description="Polar residues" evidence="1">
    <location>
        <begin position="622"/>
        <end position="650"/>
    </location>
</feature>
<dbReference type="Pfam" id="PF07713">
    <property type="entry name" value="DUF1604"/>
    <property type="match status" value="1"/>
</dbReference>
<dbReference type="InterPro" id="IPR000467">
    <property type="entry name" value="G_patch_dom"/>
</dbReference>
<reference evidence="3 4" key="1">
    <citation type="submission" date="2014-04" db="EMBL/GenBank/DDBJ databases">
        <authorList>
            <consortium name="DOE Joint Genome Institute"/>
            <person name="Kuo A."/>
            <person name="Gay G."/>
            <person name="Dore J."/>
            <person name="Kohler A."/>
            <person name="Nagy L.G."/>
            <person name="Floudas D."/>
            <person name="Copeland A."/>
            <person name="Barry K.W."/>
            <person name="Cichocki N."/>
            <person name="Veneault-Fourrey C."/>
            <person name="LaButti K."/>
            <person name="Lindquist E.A."/>
            <person name="Lipzen A."/>
            <person name="Lundell T."/>
            <person name="Morin E."/>
            <person name="Murat C."/>
            <person name="Sun H."/>
            <person name="Tunlid A."/>
            <person name="Henrissat B."/>
            <person name="Grigoriev I.V."/>
            <person name="Hibbett D.S."/>
            <person name="Martin F."/>
            <person name="Nordberg H.P."/>
            <person name="Cantor M.N."/>
            <person name="Hua S.X."/>
        </authorList>
    </citation>
    <scope>NUCLEOTIDE SEQUENCE [LARGE SCALE GENOMIC DNA]</scope>
    <source>
        <strain evidence="4">h7</strain>
    </source>
</reference>
<feature type="region of interest" description="Disordered" evidence="1">
    <location>
        <begin position="188"/>
        <end position="225"/>
    </location>
</feature>
<feature type="compositionally biased region" description="Pro residues" evidence="1">
    <location>
        <begin position="824"/>
        <end position="835"/>
    </location>
</feature>
<proteinExistence type="predicted"/>
<dbReference type="Proteomes" id="UP000053424">
    <property type="component" value="Unassembled WGS sequence"/>
</dbReference>
<feature type="domain" description="G-patch" evidence="2">
    <location>
        <begin position="164"/>
        <end position="184"/>
    </location>
</feature>
<dbReference type="PROSITE" id="PS50174">
    <property type="entry name" value="G_PATCH"/>
    <property type="match status" value="1"/>
</dbReference>